<evidence type="ECO:0008006" key="8">
    <source>
        <dbReference type="Google" id="ProtNLM"/>
    </source>
</evidence>
<organism evidence="7">
    <name type="scientific">marine sediment metagenome</name>
    <dbReference type="NCBI Taxonomy" id="412755"/>
    <lineage>
        <taxon>unclassified sequences</taxon>
        <taxon>metagenomes</taxon>
        <taxon>ecological metagenomes</taxon>
    </lineage>
</organism>
<evidence type="ECO:0000313" key="7">
    <source>
        <dbReference type="EMBL" id="KKL19016.1"/>
    </source>
</evidence>
<accession>A0A0F9DMU8</accession>
<keyword evidence="3" id="KW-0813">Transport</keyword>
<evidence type="ECO:0000256" key="4">
    <source>
        <dbReference type="ARBA" id="ARBA00022927"/>
    </source>
</evidence>
<dbReference type="Gene3D" id="2.50.20.10">
    <property type="entry name" value="Lipoprotein localisation LolA/LolB/LppX"/>
    <property type="match status" value="1"/>
</dbReference>
<keyword evidence="6" id="KW-0143">Chaperone</keyword>
<dbReference type="CDD" id="cd16326">
    <property type="entry name" value="LolB"/>
    <property type="match status" value="1"/>
</dbReference>
<comment type="caution">
    <text evidence="7">The sequence shown here is derived from an EMBL/GenBank/DDBJ whole genome shotgun (WGS) entry which is preliminary data.</text>
</comment>
<evidence type="ECO:0000256" key="3">
    <source>
        <dbReference type="ARBA" id="ARBA00022448"/>
    </source>
</evidence>
<evidence type="ECO:0000256" key="6">
    <source>
        <dbReference type="ARBA" id="ARBA00023186"/>
    </source>
</evidence>
<evidence type="ECO:0000256" key="1">
    <source>
        <dbReference type="ARBA" id="ARBA00004442"/>
    </source>
</evidence>
<dbReference type="Pfam" id="PF03550">
    <property type="entry name" value="LolB"/>
    <property type="match status" value="1"/>
</dbReference>
<dbReference type="InterPro" id="IPR029046">
    <property type="entry name" value="LolA/LolB/LppX"/>
</dbReference>
<name>A0A0F9DMU8_9ZZZZ</name>
<dbReference type="NCBIfam" id="TIGR00548">
    <property type="entry name" value="lolB"/>
    <property type="match status" value="1"/>
</dbReference>
<reference evidence="7" key="1">
    <citation type="journal article" date="2015" name="Nature">
        <title>Complex archaea that bridge the gap between prokaryotes and eukaryotes.</title>
        <authorList>
            <person name="Spang A."/>
            <person name="Saw J.H."/>
            <person name="Jorgensen S.L."/>
            <person name="Zaremba-Niedzwiedzka K."/>
            <person name="Martijn J."/>
            <person name="Lind A.E."/>
            <person name="van Eijk R."/>
            <person name="Schleper C."/>
            <person name="Guy L."/>
            <person name="Ettema T.J."/>
        </authorList>
    </citation>
    <scope>NUCLEOTIDE SEQUENCE</scope>
</reference>
<evidence type="ECO:0000256" key="2">
    <source>
        <dbReference type="ARBA" id="ARBA00011245"/>
    </source>
</evidence>
<dbReference type="GO" id="GO:0009279">
    <property type="term" value="C:cell outer membrane"/>
    <property type="evidence" value="ECO:0007669"/>
    <property type="project" value="UniProtKB-SubCell"/>
</dbReference>
<dbReference type="EMBL" id="LAZR01038642">
    <property type="protein sequence ID" value="KKL19016.1"/>
    <property type="molecule type" value="Genomic_DNA"/>
</dbReference>
<comment type="subcellular location">
    <subcellularLocation>
        <location evidence="1">Cell outer membrane</location>
    </subcellularLocation>
</comment>
<dbReference type="InterPro" id="IPR004565">
    <property type="entry name" value="OM_lipoprot_LolB"/>
</dbReference>
<keyword evidence="4" id="KW-0653">Protein transport</keyword>
<gene>
    <name evidence="7" type="ORF">LCGC14_2469720</name>
</gene>
<protein>
    <recommendedName>
        <fullName evidence="8">Outer-membrane lipoprotein LolB</fullName>
    </recommendedName>
</protein>
<dbReference type="AlphaFoldDB" id="A0A0F9DMU8"/>
<proteinExistence type="inferred from homology"/>
<dbReference type="GO" id="GO:0015031">
    <property type="term" value="P:protein transport"/>
    <property type="evidence" value="ECO:0007669"/>
    <property type="project" value="UniProtKB-KW"/>
</dbReference>
<sequence length="199" mass="22706">MRLIFPLLFLMLISACSTQTHHSSIVVPNWEQHVQQLQQLDHWLLDGKLGYRDSHDGGSAWIRWQQQQGNFEVKLNGPFGAGATRIDGNNSYAELQRAGHDKVSAKSPAALTEQLFGWQWPVEQLQFWVLGIPSPISPADNQSHNLDGTLAQLRQSDWQLQFSNYHQVDQWLLPGKIKGQRGDYNFTLVIKHWQLGESP</sequence>
<evidence type="ECO:0000256" key="5">
    <source>
        <dbReference type="ARBA" id="ARBA00023136"/>
    </source>
</evidence>
<dbReference type="HAMAP" id="MF_00233">
    <property type="entry name" value="LolB"/>
    <property type="match status" value="1"/>
</dbReference>
<dbReference type="PROSITE" id="PS51257">
    <property type="entry name" value="PROKAR_LIPOPROTEIN"/>
    <property type="match status" value="1"/>
</dbReference>
<keyword evidence="5" id="KW-0472">Membrane</keyword>
<comment type="subunit">
    <text evidence="2">Monomer.</text>
</comment>
<dbReference type="SUPFAM" id="SSF89392">
    <property type="entry name" value="Prokaryotic lipoproteins and lipoprotein localization factors"/>
    <property type="match status" value="1"/>
</dbReference>